<feature type="chain" id="PRO_5043121611" evidence="1">
    <location>
        <begin position="20"/>
        <end position="78"/>
    </location>
</feature>
<evidence type="ECO:0000313" key="2">
    <source>
        <dbReference type="EMBL" id="VDN81506.1"/>
    </source>
</evidence>
<reference evidence="2 3" key="2">
    <citation type="submission" date="2018-11" db="EMBL/GenBank/DDBJ databases">
        <authorList>
            <consortium name="Pathogen Informatics"/>
        </authorList>
    </citation>
    <scope>NUCLEOTIDE SEQUENCE [LARGE SCALE GENOMIC DNA]</scope>
</reference>
<keyword evidence="3" id="KW-1185">Reference proteome</keyword>
<evidence type="ECO:0000313" key="3">
    <source>
        <dbReference type="Proteomes" id="UP000278627"/>
    </source>
</evidence>
<keyword evidence="1" id="KW-0732">Signal</keyword>
<organism evidence="4">
    <name type="scientific">Brugia pahangi</name>
    <name type="common">Filarial nematode worm</name>
    <dbReference type="NCBI Taxonomy" id="6280"/>
    <lineage>
        <taxon>Eukaryota</taxon>
        <taxon>Metazoa</taxon>
        <taxon>Ecdysozoa</taxon>
        <taxon>Nematoda</taxon>
        <taxon>Chromadorea</taxon>
        <taxon>Rhabditida</taxon>
        <taxon>Spirurina</taxon>
        <taxon>Spiruromorpha</taxon>
        <taxon>Filarioidea</taxon>
        <taxon>Onchocercidae</taxon>
        <taxon>Brugia</taxon>
    </lineage>
</organism>
<evidence type="ECO:0000256" key="1">
    <source>
        <dbReference type="SAM" id="SignalP"/>
    </source>
</evidence>
<dbReference type="WBParaSite" id="BPAG_0000031901-mRNA-1">
    <property type="protein sequence ID" value="BPAG_0000031901-mRNA-1"/>
    <property type="gene ID" value="BPAG_0000031901"/>
</dbReference>
<name>A0A0N4SXC7_BRUPA</name>
<sequence length="78" mass="8090">MHSYLSFVSITTTATITTAAAIASTTTTGCIQVIIKDCGEKGGKVGGEVDGEREEGEVGGDWAMRALGSVSGHFQLPW</sequence>
<feature type="signal peptide" evidence="1">
    <location>
        <begin position="1"/>
        <end position="19"/>
    </location>
</feature>
<dbReference type="EMBL" id="UZAD01000013">
    <property type="protein sequence ID" value="VDN81506.1"/>
    <property type="molecule type" value="Genomic_DNA"/>
</dbReference>
<gene>
    <name evidence="2" type="ORF">BPAG_LOCUS320</name>
</gene>
<accession>A0A0N4SXC7</accession>
<dbReference type="AlphaFoldDB" id="A0A0N4SXC7"/>
<protein>
    <submittedName>
        <fullName evidence="4">Secreted protein</fullName>
    </submittedName>
</protein>
<dbReference type="Proteomes" id="UP000278627">
    <property type="component" value="Unassembled WGS sequence"/>
</dbReference>
<proteinExistence type="predicted"/>
<evidence type="ECO:0000313" key="4">
    <source>
        <dbReference type="WBParaSite" id="BPAG_0000031901-mRNA-1"/>
    </source>
</evidence>
<reference evidence="4" key="1">
    <citation type="submission" date="2017-02" db="UniProtKB">
        <authorList>
            <consortium name="WormBaseParasite"/>
        </authorList>
    </citation>
    <scope>IDENTIFICATION</scope>
</reference>